<dbReference type="AlphaFoldDB" id="A0A0N0BIB7"/>
<accession>A0A0N0BIB7</accession>
<dbReference type="EMBL" id="KQ435732">
    <property type="protein sequence ID" value="KOX77322.1"/>
    <property type="molecule type" value="Genomic_DNA"/>
</dbReference>
<reference evidence="1 2" key="1">
    <citation type="submission" date="2015-07" db="EMBL/GenBank/DDBJ databases">
        <title>The genome of Melipona quadrifasciata.</title>
        <authorList>
            <person name="Pan H."/>
            <person name="Kapheim K."/>
        </authorList>
    </citation>
    <scope>NUCLEOTIDE SEQUENCE [LARGE SCALE GENOMIC DNA]</scope>
    <source>
        <strain evidence="1">0111107301</strain>
        <tissue evidence="1">Whole body</tissue>
    </source>
</reference>
<organism evidence="1 2">
    <name type="scientific">Melipona quadrifasciata</name>
    <dbReference type="NCBI Taxonomy" id="166423"/>
    <lineage>
        <taxon>Eukaryota</taxon>
        <taxon>Metazoa</taxon>
        <taxon>Ecdysozoa</taxon>
        <taxon>Arthropoda</taxon>
        <taxon>Hexapoda</taxon>
        <taxon>Insecta</taxon>
        <taxon>Pterygota</taxon>
        <taxon>Neoptera</taxon>
        <taxon>Endopterygota</taxon>
        <taxon>Hymenoptera</taxon>
        <taxon>Apocrita</taxon>
        <taxon>Aculeata</taxon>
        <taxon>Apoidea</taxon>
        <taxon>Anthophila</taxon>
        <taxon>Apidae</taxon>
        <taxon>Melipona</taxon>
    </lineage>
</organism>
<proteinExistence type="predicted"/>
<name>A0A0N0BIB7_9HYME</name>
<gene>
    <name evidence="1" type="ORF">WN51_09644</name>
</gene>
<dbReference type="Proteomes" id="UP000053105">
    <property type="component" value="Unassembled WGS sequence"/>
</dbReference>
<sequence>MQNLSYPPGTCYFLNNVYRTSWIAKCGVVVLEAQKRYATTESVKLLLEKFSTNVLNLHVMFKNYLEVEQSTFSENGRMSSLNRRIYTPFLENSTNFYLSKTNNSDVSIVYRELLENS</sequence>
<protein>
    <submittedName>
        <fullName evidence="1">Uncharacterized protein</fullName>
    </submittedName>
</protein>
<evidence type="ECO:0000313" key="2">
    <source>
        <dbReference type="Proteomes" id="UP000053105"/>
    </source>
</evidence>
<evidence type="ECO:0000313" key="1">
    <source>
        <dbReference type="EMBL" id="KOX77322.1"/>
    </source>
</evidence>
<keyword evidence="2" id="KW-1185">Reference proteome</keyword>